<dbReference type="CDD" id="cd10973">
    <property type="entry name" value="CE4_DAC_u4_5s"/>
    <property type="match status" value="1"/>
</dbReference>
<dbReference type="InterPro" id="IPR002509">
    <property type="entry name" value="NODB_dom"/>
</dbReference>
<evidence type="ECO:0000313" key="5">
    <source>
        <dbReference type="Proteomes" id="UP001156601"/>
    </source>
</evidence>
<protein>
    <submittedName>
        <fullName evidence="4">Polysaccharide deacetylase</fullName>
    </submittedName>
</protein>
<dbReference type="PROSITE" id="PS51677">
    <property type="entry name" value="NODB"/>
    <property type="match status" value="1"/>
</dbReference>
<accession>A0AA37WIV7</accession>
<evidence type="ECO:0000313" key="4">
    <source>
        <dbReference type="EMBL" id="GLR71403.1"/>
    </source>
</evidence>
<evidence type="ECO:0000259" key="3">
    <source>
        <dbReference type="PROSITE" id="PS51677"/>
    </source>
</evidence>
<dbReference type="Gene3D" id="3.20.20.370">
    <property type="entry name" value="Glycoside hydrolase/deacetylase"/>
    <property type="match status" value="1"/>
</dbReference>
<name>A0AA37WIV7_9ALTE</name>
<gene>
    <name evidence="4" type="ORF">GCM10007852_23110</name>
</gene>
<dbReference type="InterPro" id="IPR011330">
    <property type="entry name" value="Glyco_hydro/deAcase_b/a-brl"/>
</dbReference>
<dbReference type="InterPro" id="IPR051398">
    <property type="entry name" value="Polysacch_Deacetylase"/>
</dbReference>
<reference evidence="4" key="2">
    <citation type="submission" date="2023-01" db="EMBL/GenBank/DDBJ databases">
        <title>Draft genome sequence of Agaribacter marinus strain NBRC 110023.</title>
        <authorList>
            <person name="Sun Q."/>
            <person name="Mori K."/>
        </authorList>
    </citation>
    <scope>NUCLEOTIDE SEQUENCE</scope>
    <source>
        <strain evidence="4">NBRC 110023</strain>
    </source>
</reference>
<comment type="subcellular location">
    <subcellularLocation>
        <location evidence="1">Secreted</location>
    </subcellularLocation>
</comment>
<proteinExistence type="predicted"/>
<dbReference type="Pfam" id="PF01522">
    <property type="entry name" value="Polysacc_deac_1"/>
    <property type="match status" value="1"/>
</dbReference>
<dbReference type="GO" id="GO:0005975">
    <property type="term" value="P:carbohydrate metabolic process"/>
    <property type="evidence" value="ECO:0007669"/>
    <property type="project" value="InterPro"/>
</dbReference>
<keyword evidence="5" id="KW-1185">Reference proteome</keyword>
<feature type="domain" description="NodB homology" evidence="3">
    <location>
        <begin position="66"/>
        <end position="269"/>
    </location>
</feature>
<dbReference type="PANTHER" id="PTHR34216">
    <property type="match status" value="1"/>
</dbReference>
<evidence type="ECO:0000256" key="2">
    <source>
        <dbReference type="ARBA" id="ARBA00022729"/>
    </source>
</evidence>
<comment type="caution">
    <text evidence="4">The sequence shown here is derived from an EMBL/GenBank/DDBJ whole genome shotgun (WGS) entry which is preliminary data.</text>
</comment>
<dbReference type="AlphaFoldDB" id="A0AA37WIV7"/>
<sequence>MMGQLKPHSSFTILQYHHISDRTPSITSTLPEIFEEHLKYINEKHKVITLENALDAVKNDFPMPSNSVVITFDDGYLSIFENAHTLLKKYNMPYTVFINPDEIGRSHLQLNWQQIKEMKPLATFANHTLDHIHLVEKIANETDEMWLTRIIQNIQSAEKKIESQLGYSKKWLAYPYGEFNAQLKNALLKLGYVGFAQHSGAVNIDSDFGALPRFPAAGIYANLDTLKVKMKSLPMPIAETSIHDPVMSVGEALHSFTVKTLPLKHWSANLSASDMKFDSIACYFKGESIPVVTQNNTTDIEMNVTLAHTFGPGRIRVNCTAPSKSLKGRYYWYSQPFFVPTEKGKFLE</sequence>
<dbReference type="SUPFAM" id="SSF88713">
    <property type="entry name" value="Glycoside hydrolase/deacetylase"/>
    <property type="match status" value="1"/>
</dbReference>
<dbReference type="GO" id="GO:0005576">
    <property type="term" value="C:extracellular region"/>
    <property type="evidence" value="ECO:0007669"/>
    <property type="project" value="UniProtKB-SubCell"/>
</dbReference>
<keyword evidence="2" id="KW-0732">Signal</keyword>
<dbReference type="GO" id="GO:0016810">
    <property type="term" value="F:hydrolase activity, acting on carbon-nitrogen (but not peptide) bonds"/>
    <property type="evidence" value="ECO:0007669"/>
    <property type="project" value="InterPro"/>
</dbReference>
<reference evidence="4" key="1">
    <citation type="journal article" date="2014" name="Int. J. Syst. Evol. Microbiol.">
        <title>Complete genome sequence of Corynebacterium casei LMG S-19264T (=DSM 44701T), isolated from a smear-ripened cheese.</title>
        <authorList>
            <consortium name="US DOE Joint Genome Institute (JGI-PGF)"/>
            <person name="Walter F."/>
            <person name="Albersmeier A."/>
            <person name="Kalinowski J."/>
            <person name="Ruckert C."/>
        </authorList>
    </citation>
    <scope>NUCLEOTIDE SEQUENCE</scope>
    <source>
        <strain evidence="4">NBRC 110023</strain>
    </source>
</reference>
<organism evidence="4 5">
    <name type="scientific">Agaribacter marinus</name>
    <dbReference type="NCBI Taxonomy" id="1431249"/>
    <lineage>
        <taxon>Bacteria</taxon>
        <taxon>Pseudomonadati</taxon>
        <taxon>Pseudomonadota</taxon>
        <taxon>Gammaproteobacteria</taxon>
        <taxon>Alteromonadales</taxon>
        <taxon>Alteromonadaceae</taxon>
        <taxon>Agaribacter</taxon>
    </lineage>
</organism>
<dbReference type="PANTHER" id="PTHR34216:SF3">
    <property type="entry name" value="POLY-BETA-1,6-N-ACETYL-D-GLUCOSAMINE N-DEACETYLASE"/>
    <property type="match status" value="1"/>
</dbReference>
<dbReference type="EMBL" id="BSOT01000006">
    <property type="protein sequence ID" value="GLR71403.1"/>
    <property type="molecule type" value="Genomic_DNA"/>
</dbReference>
<dbReference type="Proteomes" id="UP001156601">
    <property type="component" value="Unassembled WGS sequence"/>
</dbReference>
<evidence type="ECO:0000256" key="1">
    <source>
        <dbReference type="ARBA" id="ARBA00004613"/>
    </source>
</evidence>